<name>A0ABQ5U120_9PROT</name>
<dbReference type="PROSITE" id="PS50887">
    <property type="entry name" value="GGDEF"/>
    <property type="match status" value="1"/>
</dbReference>
<dbReference type="NCBIfam" id="TIGR00254">
    <property type="entry name" value="GGDEF"/>
    <property type="match status" value="1"/>
</dbReference>
<dbReference type="Proteomes" id="UP001161409">
    <property type="component" value="Unassembled WGS sequence"/>
</dbReference>
<dbReference type="PANTHER" id="PTHR45138:SF9">
    <property type="entry name" value="DIGUANYLATE CYCLASE DGCM-RELATED"/>
    <property type="match status" value="1"/>
</dbReference>
<evidence type="ECO:0000313" key="7">
    <source>
        <dbReference type="Proteomes" id="UP001161409"/>
    </source>
</evidence>
<feature type="domain" description="GGDEF" evidence="5">
    <location>
        <begin position="232"/>
        <end position="364"/>
    </location>
</feature>
<dbReference type="InterPro" id="IPR044398">
    <property type="entry name" value="Globin-sensor_dom"/>
</dbReference>
<evidence type="ECO:0000256" key="3">
    <source>
        <dbReference type="ARBA" id="ARBA00029839"/>
    </source>
</evidence>
<dbReference type="InterPro" id="IPR043128">
    <property type="entry name" value="Rev_trsase/Diguanyl_cyclase"/>
</dbReference>
<dbReference type="Gene3D" id="3.30.70.270">
    <property type="match status" value="1"/>
</dbReference>
<dbReference type="Pfam" id="PF00990">
    <property type="entry name" value="GGDEF"/>
    <property type="match status" value="1"/>
</dbReference>
<dbReference type="SUPFAM" id="SSF46458">
    <property type="entry name" value="Globin-like"/>
    <property type="match status" value="1"/>
</dbReference>
<reference evidence="6" key="2">
    <citation type="submission" date="2023-01" db="EMBL/GenBank/DDBJ databases">
        <title>Draft genome sequence of Sneathiella chinensis strain NBRC 103408.</title>
        <authorList>
            <person name="Sun Q."/>
            <person name="Mori K."/>
        </authorList>
    </citation>
    <scope>NUCLEOTIDE SEQUENCE</scope>
    <source>
        <strain evidence="6">NBRC 103408</strain>
    </source>
</reference>
<organism evidence="6 7">
    <name type="scientific">Sneathiella chinensis</name>
    <dbReference type="NCBI Taxonomy" id="349750"/>
    <lineage>
        <taxon>Bacteria</taxon>
        <taxon>Pseudomonadati</taxon>
        <taxon>Pseudomonadota</taxon>
        <taxon>Alphaproteobacteria</taxon>
        <taxon>Sneathiellales</taxon>
        <taxon>Sneathiellaceae</taxon>
        <taxon>Sneathiella</taxon>
    </lineage>
</organism>
<evidence type="ECO:0000256" key="1">
    <source>
        <dbReference type="ARBA" id="ARBA00012528"/>
    </source>
</evidence>
<dbReference type="SUPFAM" id="SSF55073">
    <property type="entry name" value="Nucleotide cyclase"/>
    <property type="match status" value="1"/>
</dbReference>
<comment type="catalytic activity">
    <reaction evidence="4">
        <text>2 GTP = 3',3'-c-di-GMP + 2 diphosphate</text>
        <dbReference type="Rhea" id="RHEA:24898"/>
        <dbReference type="ChEBI" id="CHEBI:33019"/>
        <dbReference type="ChEBI" id="CHEBI:37565"/>
        <dbReference type="ChEBI" id="CHEBI:58805"/>
        <dbReference type="EC" id="2.7.7.65"/>
    </reaction>
</comment>
<dbReference type="InterPro" id="IPR012292">
    <property type="entry name" value="Globin/Proto"/>
</dbReference>
<gene>
    <name evidence="6" type="ORF">GCM10007924_02250</name>
</gene>
<dbReference type="Pfam" id="PF11563">
    <property type="entry name" value="Protoglobin"/>
    <property type="match status" value="1"/>
</dbReference>
<dbReference type="CDD" id="cd01949">
    <property type="entry name" value="GGDEF"/>
    <property type="match status" value="1"/>
</dbReference>
<proteinExistence type="predicted"/>
<dbReference type="InterPro" id="IPR009050">
    <property type="entry name" value="Globin-like_sf"/>
</dbReference>
<protein>
    <recommendedName>
        <fullName evidence="2">Diguanylate cyclase DosC</fullName>
        <ecNumber evidence="1">2.7.7.65</ecNumber>
    </recommendedName>
    <alternativeName>
        <fullName evidence="3">Direct oxygen-sensing cyclase</fullName>
    </alternativeName>
</protein>
<dbReference type="RefSeq" id="WP_169559038.1">
    <property type="nucleotide sequence ID" value="NZ_BSNF01000001.1"/>
</dbReference>
<dbReference type="SMART" id="SM00267">
    <property type="entry name" value="GGDEF"/>
    <property type="match status" value="1"/>
</dbReference>
<dbReference type="EC" id="2.7.7.65" evidence="1"/>
<keyword evidence="6" id="KW-0808">Transferase</keyword>
<dbReference type="InterPro" id="IPR000160">
    <property type="entry name" value="GGDEF_dom"/>
</dbReference>
<sequence>MTQFVKTTLIEQMGYSEREIARRQHYLNFGDGDKACLAAFLDTVSPSADALVEQFYRFQLTLPEAELVIGDADTLVRLKIYMRDYVRSLFGGVYDEPYVNTRLRIGMVHKRIGVHPRIYMQAHIELQRLLEEEIKRHLTGEVREATLTALRKVLLFDAELVFDAFLETYMTEIQSITREVETYASQVGIRVDSMLNRVHQKARRDALTGLYNRRALYDFIKHESLVAERHGLSFLVAYMDLNGFKQVNDQHGHHAGDEVLVQVANALNSSTRDVDITARYGGDEFVVVMPRTTLRDAEGPLRRMTDKITRDCPYPVTVSMGVVQAGPIHIDEVEELIRKADMLMYEAKKRARVDGAHHWQYETALEDSRSAAG</sequence>
<dbReference type="GO" id="GO:0016301">
    <property type="term" value="F:kinase activity"/>
    <property type="evidence" value="ECO:0007669"/>
    <property type="project" value="UniProtKB-KW"/>
</dbReference>
<dbReference type="InterPro" id="IPR029787">
    <property type="entry name" value="Nucleotide_cyclase"/>
</dbReference>
<dbReference type="InterPro" id="IPR017972">
    <property type="entry name" value="Cyt_P450_CS"/>
</dbReference>
<dbReference type="Gene3D" id="1.10.490.10">
    <property type="entry name" value="Globins"/>
    <property type="match status" value="1"/>
</dbReference>
<dbReference type="InterPro" id="IPR050469">
    <property type="entry name" value="Diguanylate_Cyclase"/>
</dbReference>
<dbReference type="PANTHER" id="PTHR45138">
    <property type="entry name" value="REGULATORY COMPONENTS OF SENSORY TRANSDUCTION SYSTEM"/>
    <property type="match status" value="1"/>
</dbReference>
<evidence type="ECO:0000313" key="6">
    <source>
        <dbReference type="EMBL" id="GLQ05004.1"/>
    </source>
</evidence>
<evidence type="ECO:0000256" key="4">
    <source>
        <dbReference type="ARBA" id="ARBA00034247"/>
    </source>
</evidence>
<dbReference type="EMBL" id="BSNF01000001">
    <property type="protein sequence ID" value="GLQ05004.1"/>
    <property type="molecule type" value="Genomic_DNA"/>
</dbReference>
<accession>A0ABQ5U120</accession>
<keyword evidence="7" id="KW-1185">Reference proteome</keyword>
<dbReference type="PROSITE" id="PS00086">
    <property type="entry name" value="CYTOCHROME_P450"/>
    <property type="match status" value="1"/>
</dbReference>
<evidence type="ECO:0000259" key="5">
    <source>
        <dbReference type="PROSITE" id="PS50887"/>
    </source>
</evidence>
<keyword evidence="6" id="KW-0418">Kinase</keyword>
<evidence type="ECO:0000256" key="2">
    <source>
        <dbReference type="ARBA" id="ARBA00015125"/>
    </source>
</evidence>
<reference evidence="6" key="1">
    <citation type="journal article" date="2014" name="Int. J. Syst. Evol. Microbiol.">
        <title>Complete genome of a new Firmicutes species belonging to the dominant human colonic microbiota ('Ruminococcus bicirculans') reveals two chromosomes and a selective capacity to utilize plant glucans.</title>
        <authorList>
            <consortium name="NISC Comparative Sequencing Program"/>
            <person name="Wegmann U."/>
            <person name="Louis P."/>
            <person name="Goesmann A."/>
            <person name="Henrissat B."/>
            <person name="Duncan S.H."/>
            <person name="Flint H.J."/>
        </authorList>
    </citation>
    <scope>NUCLEOTIDE SEQUENCE</scope>
    <source>
        <strain evidence="6">NBRC 103408</strain>
    </source>
</reference>
<comment type="caution">
    <text evidence="6">The sequence shown here is derived from an EMBL/GenBank/DDBJ whole genome shotgun (WGS) entry which is preliminary data.</text>
</comment>